<proteinExistence type="predicted"/>
<evidence type="ECO:0000313" key="2">
    <source>
        <dbReference type="Proteomes" id="UP000283269"/>
    </source>
</evidence>
<dbReference type="InParanoid" id="A0A409XLB9"/>
<protein>
    <submittedName>
        <fullName evidence="1">Uncharacterized protein</fullName>
    </submittedName>
</protein>
<dbReference type="OrthoDB" id="2720314at2759"/>
<keyword evidence="2" id="KW-1185">Reference proteome</keyword>
<dbReference type="Proteomes" id="UP000283269">
    <property type="component" value="Unassembled WGS sequence"/>
</dbReference>
<dbReference type="EMBL" id="NHYD01001329">
    <property type="protein sequence ID" value="PPQ91520.1"/>
    <property type="molecule type" value="Genomic_DNA"/>
</dbReference>
<accession>A0A409XLB9</accession>
<comment type="caution">
    <text evidence="1">The sequence shown here is derived from an EMBL/GenBank/DDBJ whole genome shotgun (WGS) entry which is preliminary data.</text>
</comment>
<reference evidence="1 2" key="1">
    <citation type="journal article" date="2018" name="Evol. Lett.">
        <title>Horizontal gene cluster transfer increased hallucinogenic mushroom diversity.</title>
        <authorList>
            <person name="Reynolds H.T."/>
            <person name="Vijayakumar V."/>
            <person name="Gluck-Thaler E."/>
            <person name="Korotkin H.B."/>
            <person name="Matheny P.B."/>
            <person name="Slot J.C."/>
        </authorList>
    </citation>
    <scope>NUCLEOTIDE SEQUENCE [LARGE SCALE GENOMIC DNA]</scope>
    <source>
        <strain evidence="1 2">2631</strain>
    </source>
</reference>
<evidence type="ECO:0000313" key="1">
    <source>
        <dbReference type="EMBL" id="PPQ91520.1"/>
    </source>
</evidence>
<sequence length="129" mass="14295">MITEDFCPDNTNLKNTKLDTEIDEDTLVQLDGLLQWTDAKIKSVTKLSAISHWSQSHVFLSASLAHVSNIQNSPGPPLSLKNNVVQQIAAAKLASVDHLMFSKNMHKFLDMLLHLVAIMSTAALWSQNL</sequence>
<name>A0A409XLB9_PSICY</name>
<dbReference type="AlphaFoldDB" id="A0A409XLB9"/>
<organism evidence="1 2">
    <name type="scientific">Psilocybe cyanescens</name>
    <dbReference type="NCBI Taxonomy" id="93625"/>
    <lineage>
        <taxon>Eukaryota</taxon>
        <taxon>Fungi</taxon>
        <taxon>Dikarya</taxon>
        <taxon>Basidiomycota</taxon>
        <taxon>Agaricomycotina</taxon>
        <taxon>Agaricomycetes</taxon>
        <taxon>Agaricomycetidae</taxon>
        <taxon>Agaricales</taxon>
        <taxon>Agaricineae</taxon>
        <taxon>Strophariaceae</taxon>
        <taxon>Psilocybe</taxon>
    </lineage>
</organism>
<gene>
    <name evidence="1" type="ORF">CVT25_008907</name>
</gene>